<dbReference type="PANTHER" id="PTHR45588">
    <property type="entry name" value="TPR DOMAIN-CONTAINING PROTEIN"/>
    <property type="match status" value="1"/>
</dbReference>
<protein>
    <submittedName>
        <fullName evidence="3">Conserved putative secreted protein</fullName>
    </submittedName>
</protein>
<keyword evidence="2" id="KW-0732">Signal</keyword>
<feature type="chain" id="PRO_5001853858" evidence="2">
    <location>
        <begin position="21"/>
        <end position="545"/>
    </location>
</feature>
<dbReference type="Gene3D" id="1.25.40.10">
    <property type="entry name" value="Tetratricopeptide repeat domain"/>
    <property type="match status" value="3"/>
</dbReference>
<dbReference type="STRING" id="1437425.CSEC_1829"/>
<accession>A0A090D2T8</accession>
<reference evidence="3" key="1">
    <citation type="submission" date="2013-12" db="EMBL/GenBank/DDBJ databases">
        <authorList>
            <person name="Linke B."/>
        </authorList>
    </citation>
    <scope>NUCLEOTIDE SEQUENCE [LARGE SCALE GENOMIC DNA]</scope>
    <source>
        <strain evidence="3">CRIB-18</strain>
    </source>
</reference>
<dbReference type="eggNOG" id="COG0457">
    <property type="taxonomic scope" value="Bacteria"/>
</dbReference>
<dbReference type="InterPro" id="IPR019734">
    <property type="entry name" value="TPR_rpt"/>
</dbReference>
<dbReference type="AlphaFoldDB" id="A0A090D2T8"/>
<dbReference type="InterPro" id="IPR011990">
    <property type="entry name" value="TPR-like_helical_dom_sf"/>
</dbReference>
<keyword evidence="1" id="KW-0802">TPR repeat</keyword>
<evidence type="ECO:0000256" key="2">
    <source>
        <dbReference type="SAM" id="SignalP"/>
    </source>
</evidence>
<dbReference type="EMBL" id="CCEJ010000009">
    <property type="protein sequence ID" value="CDR34638.1"/>
    <property type="molecule type" value="Genomic_DNA"/>
</dbReference>
<evidence type="ECO:0000313" key="3">
    <source>
        <dbReference type="EMBL" id="CDR34638.1"/>
    </source>
</evidence>
<dbReference type="SUPFAM" id="SSF48452">
    <property type="entry name" value="TPR-like"/>
    <property type="match status" value="2"/>
</dbReference>
<gene>
    <name evidence="3" type="ORF">CSEC_1829</name>
</gene>
<evidence type="ECO:0000313" key="4">
    <source>
        <dbReference type="Proteomes" id="UP000031552"/>
    </source>
</evidence>
<keyword evidence="4" id="KW-1185">Reference proteome</keyword>
<dbReference type="PANTHER" id="PTHR45588:SF1">
    <property type="entry name" value="WW DOMAIN-CONTAINING PROTEIN"/>
    <property type="match status" value="1"/>
</dbReference>
<name>A0A090D2T8_9BACT</name>
<proteinExistence type="predicted"/>
<evidence type="ECO:0000256" key="1">
    <source>
        <dbReference type="PROSITE-ProRule" id="PRU00339"/>
    </source>
</evidence>
<dbReference type="RefSeq" id="WP_053331965.1">
    <property type="nucleotide sequence ID" value="NZ_CCEJ010000009.1"/>
</dbReference>
<feature type="signal peptide" evidence="2">
    <location>
        <begin position="1"/>
        <end position="20"/>
    </location>
</feature>
<reference evidence="3" key="2">
    <citation type="submission" date="2014-09" db="EMBL/GenBank/DDBJ databases">
        <title>Criblamydia sequanensis harbors a mega-plasmid encoding arsenite resistance.</title>
        <authorList>
            <person name="Bertelli C."/>
            <person name="Goesmann A."/>
            <person name="Greub G."/>
        </authorList>
    </citation>
    <scope>NUCLEOTIDE SEQUENCE [LARGE SCALE GENOMIC DNA]</scope>
    <source>
        <strain evidence="3">CRIB-18</strain>
    </source>
</reference>
<feature type="repeat" description="TPR" evidence="1">
    <location>
        <begin position="469"/>
        <end position="502"/>
    </location>
</feature>
<dbReference type="OrthoDB" id="9778494at2"/>
<organism evidence="3 4">
    <name type="scientific">Candidatus Criblamydia sequanensis CRIB-18</name>
    <dbReference type="NCBI Taxonomy" id="1437425"/>
    <lineage>
        <taxon>Bacteria</taxon>
        <taxon>Pseudomonadati</taxon>
        <taxon>Chlamydiota</taxon>
        <taxon>Chlamydiia</taxon>
        <taxon>Parachlamydiales</taxon>
        <taxon>Candidatus Criblamydiaceae</taxon>
        <taxon>Candidatus Criblamydia</taxon>
    </lineage>
</organism>
<sequence length="545" mass="62624">MHRNFKAFLFLSLFVSKAIADDPFPYTPPPNFNLEYDYIKVHHPVTTNNLAAQALFDQGLTFIYAFNHDAAYWSFLRASQADPEMPMAYWGMALALGKNINMDAPLPREHEAYQLIQKALSIQRKITPSEQDYLSALASRYSNDPKPDLEELSKNYSVAMRGLADKYPDDPDASVLFAESLLDVRPWNQWSNDGKPLDGTLEAVNALESVLKEYPDHLGANHYYIHVIEASPHPEWALMSAERLKTLLPSSGHILHMPSHIYLLLGDYRKAVLANQQAIAADKAYIYRYGLDGIYPVHYLSHNLYFLSRAYAMEGNYLGAKQAAIDLRNFYSPHFKHMPELEYYEPTPLFIFLRFNKYKEILNLPKPRKEMQMTESLWHFGRAVAFSGLGQKEEALNERDLFLETAGEAPENAMYGLNKFKTIIAIAENYLDAKLSLEDGDRKSAIEHLTKAVGIQDTLRYNEPPDWFFPLRESLGGLHLQEGQFSEAEKVFREDLSHHPKNGRSLFGLREALRGQSKFDDLYWVEQEFAKAWRYSDTKLTIKQL</sequence>
<comment type="caution">
    <text evidence="3">The sequence shown here is derived from an EMBL/GenBank/DDBJ whole genome shotgun (WGS) entry which is preliminary data.</text>
</comment>
<dbReference type="Proteomes" id="UP000031552">
    <property type="component" value="Unassembled WGS sequence"/>
</dbReference>
<dbReference type="PROSITE" id="PS50005">
    <property type="entry name" value="TPR"/>
    <property type="match status" value="1"/>
</dbReference>